<reference evidence="1 2" key="1">
    <citation type="submission" date="2013-01" db="EMBL/GenBank/DDBJ databases">
        <authorList>
            <person name="Harkins D.M."/>
            <person name="Durkin A.S."/>
            <person name="Brinkac L.M."/>
            <person name="Haft D.H."/>
            <person name="Selengut J.D."/>
            <person name="Sanka R."/>
            <person name="DePew J."/>
            <person name="Purushe J."/>
            <person name="Galloway R.L."/>
            <person name="Vinetz J.M."/>
            <person name="Sutton G.G."/>
            <person name="Nierman W.C."/>
            <person name="Fouts D.E."/>
        </authorList>
    </citation>
    <scope>NUCLEOTIDE SEQUENCE [LARGE SCALE GENOMIC DNA]</scope>
    <source>
        <strain evidence="1 2">79601</strain>
    </source>
</reference>
<accession>M6D108</accession>
<gene>
    <name evidence="1" type="ORF">LEP1GSC194_2976</name>
</gene>
<evidence type="ECO:0000313" key="2">
    <source>
        <dbReference type="Proteomes" id="UP000011988"/>
    </source>
</evidence>
<protein>
    <submittedName>
        <fullName evidence="1">Uncharacterized protein</fullName>
    </submittedName>
</protein>
<sequence>MGTPPFILRNTLFYPALSHYEFVPKPWRKFAGVPTFQGHGRDPSLPFV</sequence>
<organism evidence="1 2">
    <name type="scientific">Leptospira alstonii serovar Sichuan str. 79601</name>
    <dbReference type="NCBI Taxonomy" id="1218565"/>
    <lineage>
        <taxon>Bacteria</taxon>
        <taxon>Pseudomonadati</taxon>
        <taxon>Spirochaetota</taxon>
        <taxon>Spirochaetia</taxon>
        <taxon>Leptospirales</taxon>
        <taxon>Leptospiraceae</taxon>
        <taxon>Leptospira</taxon>
    </lineage>
</organism>
<dbReference type="AlphaFoldDB" id="M6D108"/>
<comment type="caution">
    <text evidence="1">The sequence shown here is derived from an EMBL/GenBank/DDBJ whole genome shotgun (WGS) entry which is preliminary data.</text>
</comment>
<name>M6D108_9LEPT</name>
<dbReference type="EMBL" id="ANIK01000008">
    <property type="protein sequence ID" value="EMJ97644.1"/>
    <property type="molecule type" value="Genomic_DNA"/>
</dbReference>
<evidence type="ECO:0000313" key="1">
    <source>
        <dbReference type="EMBL" id="EMJ97644.1"/>
    </source>
</evidence>
<proteinExistence type="predicted"/>
<dbReference type="PATRIC" id="fig|1218565.3.peg.546"/>
<dbReference type="Proteomes" id="UP000011988">
    <property type="component" value="Unassembled WGS sequence"/>
</dbReference>